<dbReference type="Pfam" id="PF13966">
    <property type="entry name" value="zf-RVT"/>
    <property type="match status" value="1"/>
</dbReference>
<dbReference type="Pfam" id="PF13456">
    <property type="entry name" value="RVT_3"/>
    <property type="match status" value="1"/>
</dbReference>
<dbReference type="SUPFAM" id="SSF53098">
    <property type="entry name" value="Ribonuclease H-like"/>
    <property type="match status" value="1"/>
</dbReference>
<dbReference type="EMBL" id="JAUJYO010000001">
    <property type="protein sequence ID" value="KAK1326817.1"/>
    <property type="molecule type" value="Genomic_DNA"/>
</dbReference>
<dbReference type="Proteomes" id="UP001180020">
    <property type="component" value="Unassembled WGS sequence"/>
</dbReference>
<dbReference type="InterPro" id="IPR036397">
    <property type="entry name" value="RNaseH_sf"/>
</dbReference>
<gene>
    <name evidence="2" type="ORF">QJS10_CPA01g01645</name>
</gene>
<dbReference type="InterPro" id="IPR002156">
    <property type="entry name" value="RNaseH_domain"/>
</dbReference>
<comment type="caution">
    <text evidence="2">The sequence shown here is derived from an EMBL/GenBank/DDBJ whole genome shotgun (WGS) entry which is preliminary data.</text>
</comment>
<dbReference type="InterPro" id="IPR036691">
    <property type="entry name" value="Endo/exonu/phosph_ase_sf"/>
</dbReference>
<dbReference type="Gene3D" id="3.30.420.10">
    <property type="entry name" value="Ribonuclease H-like superfamily/Ribonuclease H"/>
    <property type="match status" value="1"/>
</dbReference>
<dbReference type="Gene3D" id="3.60.10.10">
    <property type="entry name" value="Endonuclease/exonuclease/phosphatase"/>
    <property type="match status" value="1"/>
</dbReference>
<evidence type="ECO:0000259" key="1">
    <source>
        <dbReference type="PROSITE" id="PS50878"/>
    </source>
</evidence>
<dbReference type="GO" id="GO:0003676">
    <property type="term" value="F:nucleic acid binding"/>
    <property type="evidence" value="ECO:0007669"/>
    <property type="project" value="InterPro"/>
</dbReference>
<accession>A0AAV9FM57</accession>
<name>A0AAV9FM57_ACOCL</name>
<dbReference type="Pfam" id="PF03372">
    <property type="entry name" value="Exo_endo_phos"/>
    <property type="match status" value="1"/>
</dbReference>
<dbReference type="InterPro" id="IPR005135">
    <property type="entry name" value="Endo/exonuclease/phosphatase"/>
</dbReference>
<feature type="domain" description="Reverse transcriptase" evidence="1">
    <location>
        <begin position="479"/>
        <end position="752"/>
    </location>
</feature>
<dbReference type="Pfam" id="PF00078">
    <property type="entry name" value="RVT_1"/>
    <property type="match status" value="1"/>
</dbReference>
<dbReference type="SUPFAM" id="SSF56219">
    <property type="entry name" value="DNase I-like"/>
    <property type="match status" value="1"/>
</dbReference>
<dbReference type="InterPro" id="IPR043502">
    <property type="entry name" value="DNA/RNA_pol_sf"/>
</dbReference>
<organism evidence="2 3">
    <name type="scientific">Acorus calamus</name>
    <name type="common">Sweet flag</name>
    <dbReference type="NCBI Taxonomy" id="4465"/>
    <lineage>
        <taxon>Eukaryota</taxon>
        <taxon>Viridiplantae</taxon>
        <taxon>Streptophyta</taxon>
        <taxon>Embryophyta</taxon>
        <taxon>Tracheophyta</taxon>
        <taxon>Spermatophyta</taxon>
        <taxon>Magnoliopsida</taxon>
        <taxon>Liliopsida</taxon>
        <taxon>Acoraceae</taxon>
        <taxon>Acorus</taxon>
    </lineage>
</organism>
<dbReference type="PROSITE" id="PS50878">
    <property type="entry name" value="RT_POL"/>
    <property type="match status" value="1"/>
</dbReference>
<dbReference type="InterPro" id="IPR000477">
    <property type="entry name" value="RT_dom"/>
</dbReference>
<dbReference type="SUPFAM" id="SSF56672">
    <property type="entry name" value="DNA/RNA polymerases"/>
    <property type="match status" value="1"/>
</dbReference>
<proteinExistence type="predicted"/>
<evidence type="ECO:0000313" key="2">
    <source>
        <dbReference type="EMBL" id="KAK1326817.1"/>
    </source>
</evidence>
<dbReference type="InterPro" id="IPR044730">
    <property type="entry name" value="RNase_H-like_dom_plant"/>
</dbReference>
<dbReference type="CDD" id="cd06222">
    <property type="entry name" value="RNase_H_like"/>
    <property type="match status" value="1"/>
</dbReference>
<reference evidence="2" key="2">
    <citation type="submission" date="2023-06" db="EMBL/GenBank/DDBJ databases">
        <authorList>
            <person name="Ma L."/>
            <person name="Liu K.-W."/>
            <person name="Li Z."/>
            <person name="Hsiao Y.-Y."/>
            <person name="Qi Y."/>
            <person name="Fu T."/>
            <person name="Tang G."/>
            <person name="Zhang D."/>
            <person name="Sun W.-H."/>
            <person name="Liu D.-K."/>
            <person name="Li Y."/>
            <person name="Chen G.-Z."/>
            <person name="Liu X.-D."/>
            <person name="Liao X.-Y."/>
            <person name="Jiang Y.-T."/>
            <person name="Yu X."/>
            <person name="Hao Y."/>
            <person name="Huang J."/>
            <person name="Zhao X.-W."/>
            <person name="Ke S."/>
            <person name="Chen Y.-Y."/>
            <person name="Wu W.-L."/>
            <person name="Hsu J.-L."/>
            <person name="Lin Y.-F."/>
            <person name="Huang M.-D."/>
            <person name="Li C.-Y."/>
            <person name="Huang L."/>
            <person name="Wang Z.-W."/>
            <person name="Zhao X."/>
            <person name="Zhong W.-Y."/>
            <person name="Peng D.-H."/>
            <person name="Ahmad S."/>
            <person name="Lan S."/>
            <person name="Zhang J.-S."/>
            <person name="Tsai W.-C."/>
            <person name="Van De Peer Y."/>
            <person name="Liu Z.-J."/>
        </authorList>
    </citation>
    <scope>NUCLEOTIDE SEQUENCE</scope>
    <source>
        <strain evidence="2">CP</strain>
        <tissue evidence="2">Leaves</tissue>
    </source>
</reference>
<evidence type="ECO:0000313" key="3">
    <source>
        <dbReference type="Proteomes" id="UP001180020"/>
    </source>
</evidence>
<keyword evidence="3" id="KW-1185">Reference proteome</keyword>
<dbReference type="InterPro" id="IPR026960">
    <property type="entry name" value="RVT-Znf"/>
</dbReference>
<dbReference type="PANTHER" id="PTHR33116">
    <property type="entry name" value="REVERSE TRANSCRIPTASE ZINC-BINDING DOMAIN-CONTAINING PROTEIN-RELATED-RELATED"/>
    <property type="match status" value="1"/>
</dbReference>
<dbReference type="GO" id="GO:0004523">
    <property type="term" value="F:RNA-DNA hybrid ribonuclease activity"/>
    <property type="evidence" value="ECO:0007669"/>
    <property type="project" value="InterPro"/>
</dbReference>
<protein>
    <recommendedName>
        <fullName evidence="1">Reverse transcriptase domain-containing protein</fullName>
    </recommendedName>
</protein>
<reference evidence="2" key="1">
    <citation type="journal article" date="2023" name="Nat. Commun.">
        <title>Diploid and tetraploid genomes of Acorus and the evolution of monocots.</title>
        <authorList>
            <person name="Ma L."/>
            <person name="Liu K.W."/>
            <person name="Li Z."/>
            <person name="Hsiao Y.Y."/>
            <person name="Qi Y."/>
            <person name="Fu T."/>
            <person name="Tang G.D."/>
            <person name="Zhang D."/>
            <person name="Sun W.H."/>
            <person name="Liu D.K."/>
            <person name="Li Y."/>
            <person name="Chen G.Z."/>
            <person name="Liu X.D."/>
            <person name="Liao X.Y."/>
            <person name="Jiang Y.T."/>
            <person name="Yu X."/>
            <person name="Hao Y."/>
            <person name="Huang J."/>
            <person name="Zhao X.W."/>
            <person name="Ke S."/>
            <person name="Chen Y.Y."/>
            <person name="Wu W.L."/>
            <person name="Hsu J.L."/>
            <person name="Lin Y.F."/>
            <person name="Huang M.D."/>
            <person name="Li C.Y."/>
            <person name="Huang L."/>
            <person name="Wang Z.W."/>
            <person name="Zhao X."/>
            <person name="Zhong W.Y."/>
            <person name="Peng D.H."/>
            <person name="Ahmad S."/>
            <person name="Lan S."/>
            <person name="Zhang J.S."/>
            <person name="Tsai W.C."/>
            <person name="Van de Peer Y."/>
            <person name="Liu Z.J."/>
        </authorList>
    </citation>
    <scope>NUCLEOTIDE SEQUENCE</scope>
    <source>
        <strain evidence="2">CP</strain>
    </source>
</reference>
<dbReference type="PANTHER" id="PTHR33116:SF78">
    <property type="entry name" value="OS12G0587133 PROTEIN"/>
    <property type="match status" value="1"/>
</dbReference>
<dbReference type="CDD" id="cd01650">
    <property type="entry name" value="RT_nLTR_like"/>
    <property type="match status" value="1"/>
</dbReference>
<sequence length="1375" mass="156672">MNCTFWNVRGLNSKEKQLDIKKFLANSNIPIISLVETKVSTVNTLPIQRKILPGYLIHNPTSSGRIWVCWQPQLVDLTLVMYSEQYVHFKVIPSSGGSIYFLTTIYASNNVSERQTLWQDLTILANGIGNSPWIIGGDFNDIRYSNEKVGGRPAHSRRLARFNQCISDCNLQDLKATGNLFSWHNNQTSRIACKLDRVMVNNSWLLSFADSFVQFQAPGLSDHSVLQVVVKPRLSSGPRPFKYFQLWEDRPDFSNLVSMAWSYQVIGSPMFILAKKLQHLKIIIKKWNFEVFGPIQHTLSMRRQELNQAQDSLMQNPLDLASILHETNAKSAYLETLRQEEAFYRQKSRQVWLSQGDRNTKFFYSMTKARVASNSLRRVKLPDGQYSEDPDAINSHAVQFYCNLLNREFSHPVPQYEPSLKLSVEDQLSLMAPITDEEIQRALFSQKPLSSPGPDGFPARFFQFFWTTIKDDYIGAVNHFFHTGFLLKQLNHSFIALIPKSKHADSLEDFRPISLCNTIYKSITKILATRLQKVLPSIISPHQSAFVKGRTIVHNILLAHELLRYLHLPALKGRTCIKVDLRKAFDSVRWSFLRKVMEDMLFPPQWIQLVMQCIQTASYSVLVNGSPKGFFNSSCGLRQGDPLSPLLFVLVMQALSTRIDQAVQSGHMGLYLKQSLNISHLCFADDLILFTDGSDISARGISSLFDEFSKASGLQLNLQKSELFTSSTDNSFSQVLNIPVGTLPIKYLGLPLFTGSITHTLCLPLMDKVRKRLQSWAGLLLSRAGKLELLKSVLQSFSIYWTAAFFLPRKTHKELEKLFRNFLWSGMDGTQRKHAVKWEQICLPLEEGGLGIKKILDWNKAAMGARFWEVASKHDSLWSHWIASRYLSKLSIWEISPTSSSSSAWKKIIQARHWIQAQTRYLIFNGESINLWSDPWIHGKGLNSYMCSQQRYAWGPPGDTMVGCLIRNGKWAKPARWPAELTNLWEEIIEMEVGGHGPDILIWTGHKSGRASTTSIWSAIRSRQPILPWTKGVWQPSQPPRQSFLCWQALHNKLPTLDRLHKLLLVQDTNCKLCSSAHESANHLFHQCSYSAYIWAVVRKKLGMKRRRSSSIADFLDRFLTVAHSTSEKKIMLFIFTQIAWSIWNERNNRIFKGKSIHKRYLANHILSLIRGHFKDIPITDSKSSLMDKLTECFGVRFTERASTTKKVIWSPPPSGWHKVNSDGSLGDDRYGFGAVVRDYKADCLIALAVRTQASSINILELKGIVAGIKLCSTLHVSRIWSETDSTTAKAWAEGKGLIPWNAFRDLRQLRFLVGQLADWKITHVYREANTVADLLASTQSTIGTSIFSPSQLWEDIRALLQDDKAGKVYDRVSQ</sequence>
<dbReference type="InterPro" id="IPR012337">
    <property type="entry name" value="RNaseH-like_sf"/>
</dbReference>